<evidence type="ECO:0000256" key="2">
    <source>
        <dbReference type="ARBA" id="ARBA00022490"/>
    </source>
</evidence>
<evidence type="ECO:0000256" key="1">
    <source>
        <dbReference type="ARBA" id="ARBA00004496"/>
    </source>
</evidence>
<evidence type="ECO:0000259" key="4">
    <source>
        <dbReference type="PROSITE" id="PS51184"/>
    </source>
</evidence>
<dbReference type="GO" id="GO:0005737">
    <property type="term" value="C:cytoplasm"/>
    <property type="evidence" value="ECO:0007669"/>
    <property type="project" value="UniProtKB-SubCell"/>
</dbReference>
<accession>A0A9N9SF92</accession>
<dbReference type="PROSITE" id="PS51184">
    <property type="entry name" value="JMJC"/>
    <property type="match status" value="1"/>
</dbReference>
<evidence type="ECO:0000256" key="3">
    <source>
        <dbReference type="ARBA" id="ARBA00037342"/>
    </source>
</evidence>
<gene>
    <name evidence="5" type="ORF">PHAECO_LOCUS8650</name>
</gene>
<dbReference type="EMBL" id="OU896710">
    <property type="protein sequence ID" value="CAG9820337.1"/>
    <property type="molecule type" value="Genomic_DNA"/>
</dbReference>
<comment type="function">
    <text evidence="3">May play a role in cellular stress response.</text>
</comment>
<dbReference type="InterPro" id="IPR041667">
    <property type="entry name" value="Cupin_8"/>
</dbReference>
<evidence type="ECO:0000313" key="5">
    <source>
        <dbReference type="EMBL" id="CAG9820337.1"/>
    </source>
</evidence>
<proteinExistence type="predicted"/>
<dbReference type="Proteomes" id="UP001153737">
    <property type="component" value="Chromosome 4"/>
</dbReference>
<dbReference type="SUPFAM" id="SSF51197">
    <property type="entry name" value="Clavaminate synthase-like"/>
    <property type="match status" value="1"/>
</dbReference>
<protein>
    <recommendedName>
        <fullName evidence="4">JmjC domain-containing protein</fullName>
    </recommendedName>
</protein>
<dbReference type="OrthoDB" id="438164at2759"/>
<keyword evidence="6" id="KW-1185">Reference proteome</keyword>
<dbReference type="Gene3D" id="2.60.120.650">
    <property type="entry name" value="Cupin"/>
    <property type="match status" value="1"/>
</dbReference>
<dbReference type="AlphaFoldDB" id="A0A9N9SF92"/>
<dbReference type="PANTHER" id="PTHR12461:SF43">
    <property type="entry name" value="HSPB1-ASSOCIATED PROTEIN 1"/>
    <property type="match status" value="1"/>
</dbReference>
<comment type="subcellular location">
    <subcellularLocation>
        <location evidence="1">Cytoplasm</location>
    </subcellularLocation>
</comment>
<keyword evidence="2" id="KW-0963">Cytoplasm</keyword>
<reference evidence="5" key="1">
    <citation type="submission" date="2022-01" db="EMBL/GenBank/DDBJ databases">
        <authorList>
            <person name="King R."/>
        </authorList>
    </citation>
    <scope>NUCLEOTIDE SEQUENCE</scope>
</reference>
<feature type="domain" description="JmjC" evidence="4">
    <location>
        <begin position="76"/>
        <end position="243"/>
    </location>
</feature>
<reference evidence="5" key="2">
    <citation type="submission" date="2022-10" db="EMBL/GenBank/DDBJ databases">
        <authorList>
            <consortium name="ENA_rothamsted_submissions"/>
            <consortium name="culmorum"/>
            <person name="King R."/>
        </authorList>
    </citation>
    <scope>NUCLEOTIDE SEQUENCE</scope>
</reference>
<dbReference type="InterPro" id="IPR003347">
    <property type="entry name" value="JmjC_dom"/>
</dbReference>
<evidence type="ECO:0000313" key="6">
    <source>
        <dbReference type="Proteomes" id="UP001153737"/>
    </source>
</evidence>
<name>A0A9N9SF92_PHACE</name>
<organism evidence="5 6">
    <name type="scientific">Phaedon cochleariae</name>
    <name type="common">Mustard beetle</name>
    <dbReference type="NCBI Taxonomy" id="80249"/>
    <lineage>
        <taxon>Eukaryota</taxon>
        <taxon>Metazoa</taxon>
        <taxon>Ecdysozoa</taxon>
        <taxon>Arthropoda</taxon>
        <taxon>Hexapoda</taxon>
        <taxon>Insecta</taxon>
        <taxon>Pterygota</taxon>
        <taxon>Neoptera</taxon>
        <taxon>Endopterygota</taxon>
        <taxon>Coleoptera</taxon>
        <taxon>Polyphaga</taxon>
        <taxon>Cucujiformia</taxon>
        <taxon>Chrysomeloidea</taxon>
        <taxon>Chrysomelidae</taxon>
        <taxon>Chrysomelinae</taxon>
        <taxon>Chrysomelini</taxon>
        <taxon>Phaedon</taxon>
    </lineage>
</organism>
<dbReference type="Pfam" id="PF13621">
    <property type="entry name" value="Cupin_8"/>
    <property type="match status" value="1"/>
</dbReference>
<sequence length="406" mass="47582">MERAEIEEEPLIFRKVLNWALLNWSLDDWKTVLSDEKMSFRSGVLQKTSEPQWERTTESFDENFEFFLKHSQQGDHPKWLYFDYKYMKDCSPNLDKLRNEINWKSLGLADVGADDSTIWIGSKGAHTPCHMDTYGYNVVCQLYGRKLWLLFPPNENLQPTRIPYEESSIYSKLNFFSPDCNDFRYFREITTCKKIILEPGDVLRVPNKWWHYVENLETSISLNVWLPKPQDDEERLKESIVQFLVKQLSDIEESKQILNPNMEDVSNNYIKMSHRSKTLKLYWVILSNSSRSILDIVKQTFTVCQNRTSKSTHKRQRTESIDVNSGENLLLSKEDGTPYEFELIPTLPKQEFYLFMHQQNDKFAGSNIDGENTSTLSASTSINSKLLNALTHPEVIELIKDKLLNE</sequence>
<dbReference type="SMART" id="SM00558">
    <property type="entry name" value="JmjC"/>
    <property type="match status" value="1"/>
</dbReference>
<dbReference type="PANTHER" id="PTHR12461">
    <property type="entry name" value="HYPOXIA-INDUCIBLE FACTOR 1 ALPHA INHIBITOR-RELATED"/>
    <property type="match status" value="1"/>
</dbReference>